<accession>A0ABD0US07</accession>
<comment type="caution">
    <text evidence="1">The sequence shown here is derived from an EMBL/GenBank/DDBJ whole genome shotgun (WGS) entry which is preliminary data.</text>
</comment>
<evidence type="ECO:0000313" key="2">
    <source>
        <dbReference type="Proteomes" id="UP001552299"/>
    </source>
</evidence>
<evidence type="ECO:0000313" key="1">
    <source>
        <dbReference type="EMBL" id="KAL0915335.1"/>
    </source>
</evidence>
<gene>
    <name evidence="1" type="ORF">M5K25_015747</name>
</gene>
<sequence>MASSVRKKMMNFGAKKIPGCSSIEVNGLISEFIVDDSEHPETTVIYAVLNGLSRIMEMEEMGGCICISSRMVDRNA</sequence>
<dbReference type="EMBL" id="JANQDX010000012">
    <property type="protein sequence ID" value="KAL0915335.1"/>
    <property type="molecule type" value="Genomic_DNA"/>
</dbReference>
<reference evidence="1 2" key="1">
    <citation type="journal article" date="2024" name="Plant Biotechnol. J.">
        <title>Dendrobium thyrsiflorum genome and its molecular insights into genes involved in important horticultural traits.</title>
        <authorList>
            <person name="Chen B."/>
            <person name="Wang J.Y."/>
            <person name="Zheng P.J."/>
            <person name="Li K.L."/>
            <person name="Liang Y.M."/>
            <person name="Chen X.F."/>
            <person name="Zhang C."/>
            <person name="Zhao X."/>
            <person name="He X."/>
            <person name="Zhang G.Q."/>
            <person name="Liu Z.J."/>
            <person name="Xu Q."/>
        </authorList>
    </citation>
    <scope>NUCLEOTIDE SEQUENCE [LARGE SCALE GENOMIC DNA]</scope>
    <source>
        <strain evidence="1">GZMU011</strain>
    </source>
</reference>
<name>A0ABD0US07_DENTH</name>
<protein>
    <submittedName>
        <fullName evidence="1">Uncharacterized protein</fullName>
    </submittedName>
</protein>
<proteinExistence type="predicted"/>
<keyword evidence="2" id="KW-1185">Reference proteome</keyword>
<organism evidence="1 2">
    <name type="scientific">Dendrobium thyrsiflorum</name>
    <name type="common">Pinecone-like raceme dendrobium</name>
    <name type="synonym">Orchid</name>
    <dbReference type="NCBI Taxonomy" id="117978"/>
    <lineage>
        <taxon>Eukaryota</taxon>
        <taxon>Viridiplantae</taxon>
        <taxon>Streptophyta</taxon>
        <taxon>Embryophyta</taxon>
        <taxon>Tracheophyta</taxon>
        <taxon>Spermatophyta</taxon>
        <taxon>Magnoliopsida</taxon>
        <taxon>Liliopsida</taxon>
        <taxon>Asparagales</taxon>
        <taxon>Orchidaceae</taxon>
        <taxon>Epidendroideae</taxon>
        <taxon>Malaxideae</taxon>
        <taxon>Dendrobiinae</taxon>
        <taxon>Dendrobium</taxon>
    </lineage>
</organism>
<dbReference type="Proteomes" id="UP001552299">
    <property type="component" value="Unassembled WGS sequence"/>
</dbReference>
<dbReference type="AlphaFoldDB" id="A0ABD0US07"/>